<gene>
    <name evidence="1" type="ORF">SAMN06265222_12813</name>
</gene>
<dbReference type="EMBL" id="FXUG01000028">
    <property type="protein sequence ID" value="SMP78845.1"/>
    <property type="molecule type" value="Genomic_DNA"/>
</dbReference>
<dbReference type="Proteomes" id="UP001158067">
    <property type="component" value="Unassembled WGS sequence"/>
</dbReference>
<organism evidence="1 2">
    <name type="scientific">Neorhodopirellula lusitana</name>
    <dbReference type="NCBI Taxonomy" id="445327"/>
    <lineage>
        <taxon>Bacteria</taxon>
        <taxon>Pseudomonadati</taxon>
        <taxon>Planctomycetota</taxon>
        <taxon>Planctomycetia</taxon>
        <taxon>Pirellulales</taxon>
        <taxon>Pirellulaceae</taxon>
        <taxon>Neorhodopirellula</taxon>
    </lineage>
</organism>
<accession>A0ABY1QRH4</accession>
<evidence type="ECO:0000313" key="2">
    <source>
        <dbReference type="Proteomes" id="UP001158067"/>
    </source>
</evidence>
<name>A0ABY1QRH4_9BACT</name>
<keyword evidence="2" id="KW-1185">Reference proteome</keyword>
<reference evidence="1 2" key="1">
    <citation type="submission" date="2017-05" db="EMBL/GenBank/DDBJ databases">
        <authorList>
            <person name="Varghese N."/>
            <person name="Submissions S."/>
        </authorList>
    </citation>
    <scope>NUCLEOTIDE SEQUENCE [LARGE SCALE GENOMIC DNA]</scope>
    <source>
        <strain evidence="1 2">DSM 25457</strain>
    </source>
</reference>
<sequence length="62" mass="7209">MNRYFLLTFAVVMSGLPMIGCNDSENRTIETQGELWDERAAFYADDSNFSDEEYQDDEEAQE</sequence>
<comment type="caution">
    <text evidence="1">The sequence shown here is derived from an EMBL/GenBank/DDBJ whole genome shotgun (WGS) entry which is preliminary data.</text>
</comment>
<evidence type="ECO:0008006" key="3">
    <source>
        <dbReference type="Google" id="ProtNLM"/>
    </source>
</evidence>
<dbReference type="RefSeq" id="WP_283435566.1">
    <property type="nucleotide sequence ID" value="NZ_FXUG01000028.1"/>
</dbReference>
<protein>
    <recommendedName>
        <fullName evidence="3">Secreted protein</fullName>
    </recommendedName>
</protein>
<proteinExistence type="predicted"/>
<evidence type="ECO:0000313" key="1">
    <source>
        <dbReference type="EMBL" id="SMP78845.1"/>
    </source>
</evidence>